<gene>
    <name evidence="1" type="ORF">PUN28_004884</name>
</gene>
<name>A0AAW2GGV2_9HYME</name>
<keyword evidence="2" id="KW-1185">Reference proteome</keyword>
<dbReference type="Proteomes" id="UP001430953">
    <property type="component" value="Unassembled WGS sequence"/>
</dbReference>
<proteinExistence type="predicted"/>
<accession>A0AAW2GGV2</accession>
<organism evidence="1 2">
    <name type="scientific">Cardiocondyla obscurior</name>
    <dbReference type="NCBI Taxonomy" id="286306"/>
    <lineage>
        <taxon>Eukaryota</taxon>
        <taxon>Metazoa</taxon>
        <taxon>Ecdysozoa</taxon>
        <taxon>Arthropoda</taxon>
        <taxon>Hexapoda</taxon>
        <taxon>Insecta</taxon>
        <taxon>Pterygota</taxon>
        <taxon>Neoptera</taxon>
        <taxon>Endopterygota</taxon>
        <taxon>Hymenoptera</taxon>
        <taxon>Apocrita</taxon>
        <taxon>Aculeata</taxon>
        <taxon>Formicoidea</taxon>
        <taxon>Formicidae</taxon>
        <taxon>Myrmicinae</taxon>
        <taxon>Cardiocondyla</taxon>
    </lineage>
</organism>
<evidence type="ECO:0000313" key="1">
    <source>
        <dbReference type="EMBL" id="KAL0126074.1"/>
    </source>
</evidence>
<sequence>MFGENTLYTSRNGDPRARKARLKANRRTRKKFVIEDSPAPIKLLRFLSVTGRIANNETNTVLFCDRARYTTRCFLSLHLLYLTKTPYLKTIKKNFFYIKV</sequence>
<reference evidence="1 2" key="1">
    <citation type="submission" date="2023-03" db="EMBL/GenBank/DDBJ databases">
        <title>High recombination rates correlate with genetic variation in Cardiocondyla obscurior ants.</title>
        <authorList>
            <person name="Errbii M."/>
        </authorList>
    </citation>
    <scope>NUCLEOTIDE SEQUENCE [LARGE SCALE GENOMIC DNA]</scope>
    <source>
        <strain evidence="1">Alpha-2009</strain>
        <tissue evidence="1">Whole body</tissue>
    </source>
</reference>
<dbReference type="AlphaFoldDB" id="A0AAW2GGV2"/>
<evidence type="ECO:0000313" key="2">
    <source>
        <dbReference type="Proteomes" id="UP001430953"/>
    </source>
</evidence>
<protein>
    <submittedName>
        <fullName evidence="1">Uncharacterized protein</fullName>
    </submittedName>
</protein>
<comment type="caution">
    <text evidence="1">The sequence shown here is derived from an EMBL/GenBank/DDBJ whole genome shotgun (WGS) entry which is preliminary data.</text>
</comment>
<dbReference type="EMBL" id="JADYXP020000004">
    <property type="protein sequence ID" value="KAL0126074.1"/>
    <property type="molecule type" value="Genomic_DNA"/>
</dbReference>